<name>A0A6J4I406_9ACTN</name>
<evidence type="ECO:0000256" key="4">
    <source>
        <dbReference type="ARBA" id="ARBA00022989"/>
    </source>
</evidence>
<comment type="subcellular location">
    <subcellularLocation>
        <location evidence="1">Cell membrane</location>
        <topology evidence="1">Multi-pass membrane protein</topology>
    </subcellularLocation>
</comment>
<keyword evidence="5 6" id="KW-0472">Membrane</keyword>
<keyword evidence="2" id="KW-1003">Cell membrane</keyword>
<gene>
    <name evidence="8" type="ORF">AVDCRST_MAG41-1372</name>
</gene>
<dbReference type="Pfam" id="PF00482">
    <property type="entry name" value="T2SSF"/>
    <property type="match status" value="1"/>
</dbReference>
<feature type="transmembrane region" description="Helical" evidence="6">
    <location>
        <begin position="52"/>
        <end position="80"/>
    </location>
</feature>
<dbReference type="PANTHER" id="PTHR35007:SF3">
    <property type="entry name" value="POSSIBLE CONSERVED ALANINE RICH MEMBRANE PROTEIN"/>
    <property type="match status" value="1"/>
</dbReference>
<dbReference type="InterPro" id="IPR018076">
    <property type="entry name" value="T2SS_GspF_dom"/>
</dbReference>
<protein>
    <submittedName>
        <fullName evidence="8">Integral membrane protein</fullName>
    </submittedName>
</protein>
<keyword evidence="3 6" id="KW-0812">Transmembrane</keyword>
<evidence type="ECO:0000256" key="2">
    <source>
        <dbReference type="ARBA" id="ARBA00022475"/>
    </source>
</evidence>
<evidence type="ECO:0000313" key="8">
    <source>
        <dbReference type="EMBL" id="CAA9240420.1"/>
    </source>
</evidence>
<evidence type="ECO:0000256" key="3">
    <source>
        <dbReference type="ARBA" id="ARBA00022692"/>
    </source>
</evidence>
<evidence type="ECO:0000259" key="7">
    <source>
        <dbReference type="Pfam" id="PF00482"/>
    </source>
</evidence>
<reference evidence="8" key="1">
    <citation type="submission" date="2020-02" db="EMBL/GenBank/DDBJ databases">
        <authorList>
            <person name="Meier V. D."/>
        </authorList>
    </citation>
    <scope>NUCLEOTIDE SEQUENCE</scope>
    <source>
        <strain evidence="8">AVDCRST_MAG41</strain>
    </source>
</reference>
<evidence type="ECO:0000256" key="6">
    <source>
        <dbReference type="SAM" id="Phobius"/>
    </source>
</evidence>
<dbReference type="PANTHER" id="PTHR35007">
    <property type="entry name" value="INTEGRAL MEMBRANE PROTEIN-RELATED"/>
    <property type="match status" value="1"/>
</dbReference>
<evidence type="ECO:0000256" key="5">
    <source>
        <dbReference type="ARBA" id="ARBA00023136"/>
    </source>
</evidence>
<proteinExistence type="predicted"/>
<dbReference type="GO" id="GO:0005886">
    <property type="term" value="C:plasma membrane"/>
    <property type="evidence" value="ECO:0007669"/>
    <property type="project" value="UniProtKB-SubCell"/>
</dbReference>
<accession>A0A6J4I406</accession>
<sequence>MSSDVLLALLAGAIAGGGVLLLLASLLGWVPQSSGPSLADRLAPADIGRRLAIAVALGAVALLATGWLVVAFGVGLLGFFAQALFGGARHGRAEVLRLEALASWTESLRDTIAGAVGLEQAIPASYNAAAPILKPPLALLIDRLHTREPLPDALLKFGDDLNDPGADLILAALVLNARLRGPGLRDVLTALSQAAREEMDMRNRIEASRASTRRSVQIITILTLLVVFGLRFLNPEYVEPYDSFAGQVTLGVVCAVFAAGFLWLRKLSRYDTAGRFLDTRSAGSRPGVPS</sequence>
<dbReference type="EMBL" id="CADCTP010000129">
    <property type="protein sequence ID" value="CAA9240420.1"/>
    <property type="molecule type" value="Genomic_DNA"/>
</dbReference>
<keyword evidence="4 6" id="KW-1133">Transmembrane helix</keyword>
<evidence type="ECO:0000256" key="1">
    <source>
        <dbReference type="ARBA" id="ARBA00004651"/>
    </source>
</evidence>
<feature type="transmembrane region" description="Helical" evidence="6">
    <location>
        <begin position="244"/>
        <end position="264"/>
    </location>
</feature>
<feature type="domain" description="Type II secretion system protein GspF" evidence="7">
    <location>
        <begin position="105"/>
        <end position="228"/>
    </location>
</feature>
<organism evidence="8">
    <name type="scientific">uncultured Mycobacteriales bacterium</name>
    <dbReference type="NCBI Taxonomy" id="581187"/>
    <lineage>
        <taxon>Bacteria</taxon>
        <taxon>Bacillati</taxon>
        <taxon>Actinomycetota</taxon>
        <taxon>Actinomycetes</taxon>
        <taxon>Mycobacteriales</taxon>
        <taxon>environmental samples</taxon>
    </lineage>
</organism>
<feature type="transmembrane region" description="Helical" evidence="6">
    <location>
        <begin position="214"/>
        <end position="232"/>
    </location>
</feature>
<dbReference type="AlphaFoldDB" id="A0A6J4I406"/>